<dbReference type="RefSeq" id="WP_026188707.1">
    <property type="nucleotide sequence ID" value="NZ_CP050086.1"/>
</dbReference>
<dbReference type="InterPro" id="IPR016040">
    <property type="entry name" value="NAD(P)-bd_dom"/>
</dbReference>
<proteinExistence type="predicted"/>
<dbReference type="PANTHER" id="PTHR42748">
    <property type="entry name" value="NITROGEN METABOLITE REPRESSION PROTEIN NMRA FAMILY MEMBER"/>
    <property type="match status" value="1"/>
</dbReference>
<keyword evidence="1" id="KW-0521">NADP</keyword>
<organism evidence="2">
    <name type="scientific">Rhizobium leguminosarum bv. trifolii</name>
    <dbReference type="NCBI Taxonomy" id="386"/>
    <lineage>
        <taxon>Bacteria</taxon>
        <taxon>Pseudomonadati</taxon>
        <taxon>Pseudomonadota</taxon>
        <taxon>Alphaproteobacteria</taxon>
        <taxon>Hyphomicrobiales</taxon>
        <taxon>Rhizobiaceae</taxon>
        <taxon>Rhizobium/Agrobacterium group</taxon>
        <taxon>Rhizobium</taxon>
    </lineage>
</organism>
<dbReference type="Pfam" id="PF13460">
    <property type="entry name" value="NAD_binding_10"/>
    <property type="match status" value="1"/>
</dbReference>
<name>A0A1B8R629_RHILT</name>
<dbReference type="Gene3D" id="3.40.50.720">
    <property type="entry name" value="NAD(P)-binding Rossmann-like Domain"/>
    <property type="match status" value="1"/>
</dbReference>
<dbReference type="GeneID" id="61427368"/>
<dbReference type="EMBL" id="KX490653">
    <property type="protein sequence ID" value="AOO93017.1"/>
    <property type="molecule type" value="Genomic_DNA"/>
</dbReference>
<dbReference type="InterPro" id="IPR051164">
    <property type="entry name" value="NmrA-like_oxidored"/>
</dbReference>
<evidence type="ECO:0000313" key="2">
    <source>
        <dbReference type="EMBL" id="AOO93017.1"/>
    </source>
</evidence>
<reference evidence="2" key="2">
    <citation type="journal article" date="2016" name="Front. Microbiol.">
        <title>The Regulatory Protein RosR Affects Rhizobium leguminosarum bv. trifolii Protein Profiles, Cell Surface Properties, and Symbiosis with Clover.</title>
        <authorList>
            <person name="Rachwal K."/>
            <person name="Boguszewska A."/>
            <person name="Kopcinska J."/>
            <person name="Karas M."/>
            <person name="Tchorzewski M."/>
            <person name="Janczarek M."/>
        </authorList>
    </citation>
    <scope>NUCLEOTIDE SEQUENCE</scope>
    <source>
        <strain evidence="2">Rt24.2</strain>
    </source>
</reference>
<reference evidence="2" key="1">
    <citation type="journal article" date="2015" name="BMC Genomics">
        <title>Transcriptome profiling of a Rhizobium leguminosarum bv. trifolii rosR mutant reveals the role of the transcriptional regulator RosR in motility, synthesis of cell-surface components, and other cellular processes.</title>
        <authorList>
            <person name="Rachwal K."/>
            <person name="Matczynska E."/>
            <person name="Janczarek M."/>
        </authorList>
    </citation>
    <scope>NUCLEOTIDE SEQUENCE</scope>
    <source>
        <strain evidence="2">Rt24.2</strain>
    </source>
</reference>
<dbReference type="InterPro" id="IPR036291">
    <property type="entry name" value="NAD(P)-bd_dom_sf"/>
</dbReference>
<accession>A0A1B8R629</accession>
<protein>
    <submittedName>
        <fullName evidence="2">LysR family transcriptional regulator</fullName>
    </submittedName>
</protein>
<dbReference type="SUPFAM" id="SSF51735">
    <property type="entry name" value="NAD(P)-binding Rossmann-fold domains"/>
    <property type="match status" value="1"/>
</dbReference>
<dbReference type="AlphaFoldDB" id="A0A1B8R629"/>
<sequence length="250" mass="26548">MKITVVGASGLIGTRLSENLRRSGHEVMAASLSLGVDTVSGKGLEAAVAGTEVIVDVTNAASFGDRAALDFFKASTKNLLAAATEAGVRHYLALSVVGTPRLVEGDYFRAKMVQENLIRASGRPYTILRSTQFYEFISGLIDTGADGDVFRLPPAFMRPVAASDVAALLAELAVGAPLDDIAEISGPEQFGIDEIARIYLTANEDERQVVTDPSASYFGVELTEDALLPEAGARVATEKLSDWLYQSMGE</sequence>
<dbReference type="PANTHER" id="PTHR42748:SF3">
    <property type="entry name" value="BLL4366 PROTEIN"/>
    <property type="match status" value="1"/>
</dbReference>
<evidence type="ECO:0000256" key="1">
    <source>
        <dbReference type="ARBA" id="ARBA00022857"/>
    </source>
</evidence>